<reference evidence="1" key="1">
    <citation type="submission" date="2016-08" db="EMBL/GenBank/DDBJ databases">
        <title>Complete Genome Seqeunce of Paenibacillus sp. BIHB 4019 from tea rhizoplane.</title>
        <authorList>
            <person name="Thakur R."/>
            <person name="Swarnkar M.K."/>
            <person name="Gulati A."/>
        </authorList>
    </citation>
    <scope>NUCLEOTIDE SEQUENCE [LARGE SCALE GENOMIC DNA]</scope>
    <source>
        <strain evidence="1">BIHB4019</strain>
    </source>
</reference>
<proteinExistence type="predicted"/>
<accession>A0A1B2DQR0</accession>
<dbReference type="InterPro" id="IPR014718">
    <property type="entry name" value="GH-type_carb-bd"/>
</dbReference>
<dbReference type="AlphaFoldDB" id="A0A1B2DQR0"/>
<dbReference type="SUPFAM" id="SSF74650">
    <property type="entry name" value="Galactose mutarotase-like"/>
    <property type="match status" value="1"/>
</dbReference>
<name>A0A1B2DQR0_9BACL</name>
<dbReference type="GO" id="GO:0005975">
    <property type="term" value="P:carbohydrate metabolic process"/>
    <property type="evidence" value="ECO:0007669"/>
    <property type="project" value="InterPro"/>
</dbReference>
<dbReference type="EMBL" id="CP016808">
    <property type="protein sequence ID" value="ANY70030.1"/>
    <property type="molecule type" value="Genomic_DNA"/>
</dbReference>
<evidence type="ECO:0008006" key="2">
    <source>
        <dbReference type="Google" id="ProtNLM"/>
    </source>
</evidence>
<dbReference type="Gene3D" id="2.70.98.10">
    <property type="match status" value="1"/>
</dbReference>
<dbReference type="InterPro" id="IPR011013">
    <property type="entry name" value="Gal_mutarotase_sf_dom"/>
</dbReference>
<organism evidence="1">
    <name type="scientific">Paenibacillus sp. BIHB 4019</name>
    <dbReference type="NCBI Taxonomy" id="1870819"/>
    <lineage>
        <taxon>Bacteria</taxon>
        <taxon>Bacillati</taxon>
        <taxon>Bacillota</taxon>
        <taxon>Bacilli</taxon>
        <taxon>Bacillales</taxon>
        <taxon>Paenibacillaceae</taxon>
        <taxon>Paenibacillus</taxon>
    </lineage>
</organism>
<dbReference type="RefSeq" id="WP_099520978.1">
    <property type="nucleotide sequence ID" value="NZ_CP016808.1"/>
</dbReference>
<protein>
    <recommendedName>
        <fullName evidence="2">DUF5107 domain-containing protein</fullName>
    </recommendedName>
</protein>
<evidence type="ECO:0000313" key="1">
    <source>
        <dbReference type="EMBL" id="ANY70030.1"/>
    </source>
</evidence>
<dbReference type="GO" id="GO:0003824">
    <property type="term" value="F:catalytic activity"/>
    <property type="evidence" value="ECO:0007669"/>
    <property type="project" value="InterPro"/>
</dbReference>
<gene>
    <name evidence="1" type="ORF">BBD42_28655</name>
</gene>
<dbReference type="GO" id="GO:0030246">
    <property type="term" value="F:carbohydrate binding"/>
    <property type="evidence" value="ECO:0007669"/>
    <property type="project" value="InterPro"/>
</dbReference>
<sequence>MMESTALRMTILPDCGGKIQSIYDKKRDQELLYQNDADVPYKRSKYDDSYASGDVSGFDEVFPSIESCYYPSPPWQGTRIPDHGEVWSLSWEQEHISDFAINLSVHGVRFPYKLEKTIQFVNENAIRISYRVHNFSEYEMPFIWAPHALWVCDKDMRVVLPSSIQKVMSTCSIENRLGLFGTIHDWPKTTVNGLDYDINRLYPKYEGKCEKYYGLGHIQEGWCALQGAESGYTIGMAYPINEVPYLGVWEGIMNGKYVTALEPCTGAFDSLDTAMQWKSIRAIQPKSYYDWYLTITIGNKQGTIKAIHADGIIE</sequence>